<evidence type="ECO:0000313" key="5">
    <source>
        <dbReference type="RefSeq" id="XP_039139452.1"/>
    </source>
</evidence>
<accession>A0AB40CLH7</accession>
<dbReference type="PANTHER" id="PTHR47937">
    <property type="entry name" value="PLASTID TRANSCRIPTIONALLY ACTIVE CHROMOSOME 2-LIKE PROTEIN"/>
    <property type="match status" value="1"/>
</dbReference>
<feature type="repeat" description="PPR" evidence="2">
    <location>
        <begin position="328"/>
        <end position="362"/>
    </location>
</feature>
<dbReference type="Pfam" id="PF17177">
    <property type="entry name" value="PPR_long"/>
    <property type="match status" value="1"/>
</dbReference>
<dbReference type="Pfam" id="PF13041">
    <property type="entry name" value="PPR_2"/>
    <property type="match status" value="2"/>
</dbReference>
<feature type="domain" description="PROP1-like PPR" evidence="3">
    <location>
        <begin position="347"/>
        <end position="466"/>
    </location>
</feature>
<keyword evidence="4" id="KW-1185">Reference proteome</keyword>
<protein>
    <submittedName>
        <fullName evidence="5">Pentatricopeptide repeat-containing protein At2g15980</fullName>
    </submittedName>
</protein>
<keyword evidence="1" id="KW-0677">Repeat</keyword>
<feature type="repeat" description="PPR" evidence="2">
    <location>
        <begin position="363"/>
        <end position="398"/>
    </location>
</feature>
<dbReference type="InterPro" id="IPR052308">
    <property type="entry name" value="PPR_domain-containing"/>
</dbReference>
<evidence type="ECO:0000313" key="4">
    <source>
        <dbReference type="Proteomes" id="UP001515500"/>
    </source>
</evidence>
<dbReference type="NCBIfam" id="TIGR00756">
    <property type="entry name" value="PPR"/>
    <property type="match status" value="4"/>
</dbReference>
<feature type="repeat" description="PPR" evidence="2">
    <location>
        <begin position="257"/>
        <end position="292"/>
    </location>
</feature>
<dbReference type="RefSeq" id="XP_039139452.1">
    <property type="nucleotide sequence ID" value="XM_039283518.1"/>
</dbReference>
<dbReference type="AlphaFoldDB" id="A0AB40CLH7"/>
<dbReference type="InterPro" id="IPR033443">
    <property type="entry name" value="PROP1-like_PPR_dom"/>
</dbReference>
<proteinExistence type="predicted"/>
<feature type="repeat" description="PPR" evidence="2">
    <location>
        <begin position="293"/>
        <end position="327"/>
    </location>
</feature>
<evidence type="ECO:0000259" key="3">
    <source>
        <dbReference type="Pfam" id="PF17177"/>
    </source>
</evidence>
<evidence type="ECO:0000256" key="2">
    <source>
        <dbReference type="PROSITE-ProRule" id="PRU00708"/>
    </source>
</evidence>
<gene>
    <name evidence="5" type="primary">LOC120276806</name>
</gene>
<reference evidence="5" key="1">
    <citation type="submission" date="2025-08" db="UniProtKB">
        <authorList>
            <consortium name="RefSeq"/>
        </authorList>
    </citation>
    <scope>IDENTIFICATION</scope>
</reference>
<sequence length="475" mass="53549">MAAISRSKPKRLLSILSSCSSISSSSPHSYDPEADRNETLISTAISILKEHRSRSRWSQLKAILPSTGIPPSAIVRILSALRNRPHLALAFFTFSRCNDLLSFSAAAHIAARSRLRPAALRLLSSAVRLYDSPAIFETLTRTYRSFDSAPFVFDLLILAYLDAKKLDRAVYITRLLLSRGIHPLLSTSNSLIRSVAKLNGSDAGLGLYQELFGSDNPRVSPNVQIFNTLLLALYQDRQSDRVHEIRVEMEKLRVDPNVFTYSILLAGLCEDGKRIREAKELWDEMAGKGIKPDIMAFNAMINGYCKAGEMEMAEELHRDMVLNGIDATCTTYEHLIRGHCEVGDLETGMVLYKDMKRKGFGAGVEVVDEVLDEMCKRDRVDEGLVILRKEMKREGFSPSRRSYEILIRGFCERGMMEIAAKLQAEMAGRGFEADKKVYDAFVEGYRRIGDEEKVMRLCDEMNHMITFKESVTEIH</sequence>
<dbReference type="Gene3D" id="1.25.40.10">
    <property type="entry name" value="Tetratricopeptide repeat domain"/>
    <property type="match status" value="3"/>
</dbReference>
<name>A0AB40CLH7_DIOCR</name>
<evidence type="ECO:0000256" key="1">
    <source>
        <dbReference type="ARBA" id="ARBA00022737"/>
    </source>
</evidence>
<dbReference type="GeneID" id="120276806"/>
<feature type="repeat" description="PPR" evidence="2">
    <location>
        <begin position="399"/>
        <end position="433"/>
    </location>
</feature>
<dbReference type="Proteomes" id="UP001515500">
    <property type="component" value="Chromosome 15"/>
</dbReference>
<dbReference type="InterPro" id="IPR002885">
    <property type="entry name" value="PPR_rpt"/>
</dbReference>
<organism evidence="4 5">
    <name type="scientific">Dioscorea cayennensis subsp. rotundata</name>
    <name type="common">White Guinea yam</name>
    <name type="synonym">Dioscorea rotundata</name>
    <dbReference type="NCBI Taxonomy" id="55577"/>
    <lineage>
        <taxon>Eukaryota</taxon>
        <taxon>Viridiplantae</taxon>
        <taxon>Streptophyta</taxon>
        <taxon>Embryophyta</taxon>
        <taxon>Tracheophyta</taxon>
        <taxon>Spermatophyta</taxon>
        <taxon>Magnoliopsida</taxon>
        <taxon>Liliopsida</taxon>
        <taxon>Dioscoreales</taxon>
        <taxon>Dioscoreaceae</taxon>
        <taxon>Dioscorea</taxon>
    </lineage>
</organism>
<dbReference type="PANTHER" id="PTHR47937:SF2">
    <property type="entry name" value="PENTATRICOPEPTIDE (PPR) REPEAT-CONTAINING PROTEIN, PF01535'-RELATED"/>
    <property type="match status" value="1"/>
</dbReference>
<dbReference type="InterPro" id="IPR011990">
    <property type="entry name" value="TPR-like_helical_dom_sf"/>
</dbReference>
<dbReference type="PROSITE" id="PS51375">
    <property type="entry name" value="PPR"/>
    <property type="match status" value="5"/>
</dbReference>